<reference evidence="2" key="1">
    <citation type="submission" date="2015-04" db="UniProtKB">
        <authorList>
            <consortium name="EnsemblPlants"/>
        </authorList>
    </citation>
    <scope>IDENTIFICATION</scope>
</reference>
<proteinExistence type="predicted"/>
<evidence type="ECO:0000313" key="3">
    <source>
        <dbReference type="Proteomes" id="UP000008021"/>
    </source>
</evidence>
<dbReference type="Gramene" id="OMERI01G20370.1">
    <property type="protein sequence ID" value="OMERI01G20370.1"/>
    <property type="gene ID" value="OMERI01G20370"/>
</dbReference>
<dbReference type="HOGENOM" id="CLU_2125020_0_0_1"/>
<name>A0A0E0C4G4_9ORYZ</name>
<feature type="region of interest" description="Disordered" evidence="1">
    <location>
        <begin position="33"/>
        <end position="63"/>
    </location>
</feature>
<reference evidence="2" key="2">
    <citation type="submission" date="2018-05" db="EMBL/GenBank/DDBJ databases">
        <title>OmerRS3 (Oryza meridionalis Reference Sequence Version 3).</title>
        <authorList>
            <person name="Zhang J."/>
            <person name="Kudrna D."/>
            <person name="Lee S."/>
            <person name="Talag J."/>
            <person name="Welchert J."/>
            <person name="Wing R.A."/>
        </authorList>
    </citation>
    <scope>NUCLEOTIDE SEQUENCE [LARGE SCALE GENOMIC DNA]</scope>
    <source>
        <strain evidence="2">cv. OR44</strain>
    </source>
</reference>
<dbReference type="AlphaFoldDB" id="A0A0E0C4G4"/>
<evidence type="ECO:0000256" key="1">
    <source>
        <dbReference type="SAM" id="MobiDB-lite"/>
    </source>
</evidence>
<dbReference type="Proteomes" id="UP000008021">
    <property type="component" value="Chromosome 1"/>
</dbReference>
<organism evidence="2">
    <name type="scientific">Oryza meridionalis</name>
    <dbReference type="NCBI Taxonomy" id="40149"/>
    <lineage>
        <taxon>Eukaryota</taxon>
        <taxon>Viridiplantae</taxon>
        <taxon>Streptophyta</taxon>
        <taxon>Embryophyta</taxon>
        <taxon>Tracheophyta</taxon>
        <taxon>Spermatophyta</taxon>
        <taxon>Magnoliopsida</taxon>
        <taxon>Liliopsida</taxon>
        <taxon>Poales</taxon>
        <taxon>Poaceae</taxon>
        <taxon>BOP clade</taxon>
        <taxon>Oryzoideae</taxon>
        <taxon>Oryzeae</taxon>
        <taxon>Oryzinae</taxon>
        <taxon>Oryza</taxon>
    </lineage>
</organism>
<evidence type="ECO:0000313" key="2">
    <source>
        <dbReference type="EnsemblPlants" id="OMERI01G20370.1"/>
    </source>
</evidence>
<dbReference type="EnsemblPlants" id="OMERI01G20370.1">
    <property type="protein sequence ID" value="OMERI01G20370.1"/>
    <property type="gene ID" value="OMERI01G20370"/>
</dbReference>
<sequence length="114" mass="11409">MMMTTLGSLSSGTSTLTDAAVVVAAAAASPWGGVDEGWMGETGGEMGIQESSRGGPVGEARHGVTDSFNARLGAVASQLPSPGAELPSVFLQARCAPARPRANVPARLGSDVEP</sequence>
<accession>A0A0E0C4G4</accession>
<keyword evidence="3" id="KW-1185">Reference proteome</keyword>
<protein>
    <submittedName>
        <fullName evidence="2">Uncharacterized protein</fullName>
    </submittedName>
</protein>